<proteinExistence type="predicted"/>
<dbReference type="OrthoDB" id="9793973at2"/>
<dbReference type="InterPro" id="IPR027945">
    <property type="entry name" value="SseB_C"/>
</dbReference>
<organism evidence="4 5">
    <name type="scientific">Rhizorhabdus dicambivorans</name>
    <dbReference type="NCBI Taxonomy" id="1850238"/>
    <lineage>
        <taxon>Bacteria</taxon>
        <taxon>Pseudomonadati</taxon>
        <taxon>Pseudomonadota</taxon>
        <taxon>Alphaproteobacteria</taxon>
        <taxon>Sphingomonadales</taxon>
        <taxon>Sphingomonadaceae</taxon>
        <taxon>Rhizorhabdus</taxon>
    </lineage>
</organism>
<dbReference type="Pfam" id="PF14581">
    <property type="entry name" value="SseB_C"/>
    <property type="match status" value="1"/>
</dbReference>
<protein>
    <recommendedName>
        <fullName evidence="6">SseB protein N-terminal domain-containing protein</fullName>
    </recommendedName>
</protein>
<feature type="region of interest" description="Disordered" evidence="1">
    <location>
        <begin position="13"/>
        <end position="40"/>
    </location>
</feature>
<name>A0A2A4FZ01_9SPHN</name>
<feature type="domain" description="SseB protein C-terminal" evidence="3">
    <location>
        <begin position="176"/>
        <end position="258"/>
    </location>
</feature>
<reference evidence="4 5" key="1">
    <citation type="submission" date="2017-09" db="EMBL/GenBank/DDBJ databases">
        <title>The Catabolism of 3,6-Dichlorosalicylic acid is Initiated by the Cytochrome P450 Monooxygenase DsmABC in Rhizorhabdus dicambivorans Ndbn-20.</title>
        <authorList>
            <person name="Na L."/>
        </authorList>
    </citation>
    <scope>NUCLEOTIDE SEQUENCE [LARGE SCALE GENOMIC DNA]</scope>
    <source>
        <strain evidence="4 5">Ndbn-20m</strain>
    </source>
</reference>
<dbReference type="InterPro" id="IPR009839">
    <property type="entry name" value="SseB_N"/>
</dbReference>
<evidence type="ECO:0000259" key="2">
    <source>
        <dbReference type="Pfam" id="PF07179"/>
    </source>
</evidence>
<sequence>MIRFLSRLFGRDPDDAPAPIQADEVGDARPPVPAAAPLPGFEPQNRLEELLVAAAHDPERRTAFNRALLESTLFAASPDLPASRGMALPLAVDAPRLIQVGSAEGHGLPALFTSQARLFATIGNGLGYFAADGARLLAIAADRGAWLNPGLGYGVQWTPTDIAALLGRPAERRRAEDVQLLVGAPSDPPDALIAALREALAGDPAIARAWLGLAQWPGREELAWYLDVRTTLGRGEIERRLEPVFRDADLAGRALDLVVMPLDGGEGAGIPLLGDAG</sequence>
<dbReference type="Proteomes" id="UP000218934">
    <property type="component" value="Unassembled WGS sequence"/>
</dbReference>
<dbReference type="EMBL" id="NWUF01000003">
    <property type="protein sequence ID" value="PCE43456.1"/>
    <property type="molecule type" value="Genomic_DNA"/>
</dbReference>
<evidence type="ECO:0000256" key="1">
    <source>
        <dbReference type="SAM" id="MobiDB-lite"/>
    </source>
</evidence>
<dbReference type="KEGG" id="rdi:CMV14_01555"/>
<evidence type="ECO:0000259" key="3">
    <source>
        <dbReference type="Pfam" id="PF14581"/>
    </source>
</evidence>
<comment type="caution">
    <text evidence="4">The sequence shown here is derived from an EMBL/GenBank/DDBJ whole genome shotgun (WGS) entry which is preliminary data.</text>
</comment>
<evidence type="ECO:0000313" key="4">
    <source>
        <dbReference type="EMBL" id="PCE43456.1"/>
    </source>
</evidence>
<feature type="domain" description="SseB protein N-terminal" evidence="2">
    <location>
        <begin position="47"/>
        <end position="164"/>
    </location>
</feature>
<evidence type="ECO:0008006" key="6">
    <source>
        <dbReference type="Google" id="ProtNLM"/>
    </source>
</evidence>
<evidence type="ECO:0000313" key="5">
    <source>
        <dbReference type="Proteomes" id="UP000218934"/>
    </source>
</evidence>
<dbReference type="RefSeq" id="WP_066959925.1">
    <property type="nucleotide sequence ID" value="NZ_CP023449.1"/>
</dbReference>
<keyword evidence="5" id="KW-1185">Reference proteome</keyword>
<accession>A0A2A4FZ01</accession>
<dbReference type="Pfam" id="PF07179">
    <property type="entry name" value="SseB"/>
    <property type="match status" value="1"/>
</dbReference>
<gene>
    <name evidence="4" type="ORF">COO09_03875</name>
</gene>
<dbReference type="AlphaFoldDB" id="A0A2A4FZ01"/>